<keyword evidence="1" id="KW-0812">Transmembrane</keyword>
<name>A0A0K0D4H6_ANGCA</name>
<reference evidence="3" key="2">
    <citation type="submission" date="2017-02" db="UniProtKB">
        <authorList>
            <consortium name="WormBaseParasite"/>
        </authorList>
    </citation>
    <scope>IDENTIFICATION</scope>
</reference>
<evidence type="ECO:0000313" key="2">
    <source>
        <dbReference type="Proteomes" id="UP000035642"/>
    </source>
</evidence>
<dbReference type="STRING" id="6313.A0A0K0D4H6"/>
<keyword evidence="1" id="KW-0472">Membrane</keyword>
<dbReference type="WBParaSite" id="ACAC_0000497101-mRNA-1">
    <property type="protein sequence ID" value="ACAC_0000497101-mRNA-1"/>
    <property type="gene ID" value="ACAC_0000497101"/>
</dbReference>
<proteinExistence type="predicted"/>
<keyword evidence="1" id="KW-1133">Transmembrane helix</keyword>
<dbReference type="AlphaFoldDB" id="A0A0K0D4H6"/>
<protein>
    <submittedName>
        <fullName evidence="3">Inner membrane protein</fullName>
    </submittedName>
</protein>
<accession>A0A0K0D4H6</accession>
<sequence>MWVKIDGKLSDLWIWLSESNKARIFNSLSIGLAGLLAICTSFVSVEQQVVCASLLTLLQGVIGFNAAGYNKAAIIVARLVAD</sequence>
<dbReference type="Proteomes" id="UP000035642">
    <property type="component" value="Unassembled WGS sequence"/>
</dbReference>
<evidence type="ECO:0000313" key="3">
    <source>
        <dbReference type="WBParaSite" id="ACAC_0000497101-mRNA-1"/>
    </source>
</evidence>
<evidence type="ECO:0000256" key="1">
    <source>
        <dbReference type="SAM" id="Phobius"/>
    </source>
</evidence>
<feature type="transmembrane region" description="Helical" evidence="1">
    <location>
        <begin position="24"/>
        <end position="45"/>
    </location>
</feature>
<keyword evidence="2" id="KW-1185">Reference proteome</keyword>
<organism evidence="2 3">
    <name type="scientific">Angiostrongylus cantonensis</name>
    <name type="common">Rat lungworm</name>
    <dbReference type="NCBI Taxonomy" id="6313"/>
    <lineage>
        <taxon>Eukaryota</taxon>
        <taxon>Metazoa</taxon>
        <taxon>Ecdysozoa</taxon>
        <taxon>Nematoda</taxon>
        <taxon>Chromadorea</taxon>
        <taxon>Rhabditida</taxon>
        <taxon>Rhabditina</taxon>
        <taxon>Rhabditomorpha</taxon>
        <taxon>Strongyloidea</taxon>
        <taxon>Metastrongylidae</taxon>
        <taxon>Angiostrongylus</taxon>
    </lineage>
</organism>
<reference evidence="2" key="1">
    <citation type="submission" date="2012-09" db="EMBL/GenBank/DDBJ databases">
        <authorList>
            <person name="Martin A.A."/>
        </authorList>
    </citation>
    <scope>NUCLEOTIDE SEQUENCE</scope>
</reference>